<protein>
    <recommendedName>
        <fullName evidence="1">Cytochrome oxidase subunit II copper A binding domain-containing protein</fullName>
    </recommendedName>
</protein>
<organism evidence="2 3">
    <name type="scientific">Agrobacterium vitis</name>
    <name type="common">Rhizobium vitis</name>
    <dbReference type="NCBI Taxonomy" id="373"/>
    <lineage>
        <taxon>Bacteria</taxon>
        <taxon>Pseudomonadati</taxon>
        <taxon>Pseudomonadota</taxon>
        <taxon>Alphaproteobacteria</taxon>
        <taxon>Hyphomicrobiales</taxon>
        <taxon>Rhizobiaceae</taxon>
        <taxon>Rhizobium/Agrobacterium group</taxon>
        <taxon>Agrobacterium</taxon>
    </lineage>
</organism>
<sequence>MKAIFSFLITMVLCSQAQSADRKHELCDAMAQVDRTNCKAALELLMIGGPQPHEPSVFIKATSEKWLFRYQITQMSEGEPLCTVLANHLIIRRDLITRLLYTSYDDMLDFDIPELDIHETAIPGRMGEIFVDVTRRPPTDKLPMPKKDNINADIRVDILQPTAYAEWERKAVKQDCKMID</sequence>
<dbReference type="RefSeq" id="WP_156536988.1">
    <property type="nucleotide sequence ID" value="NZ_JACXXJ020000005.1"/>
</dbReference>
<gene>
    <name evidence="2" type="ORF">IEI95_013990</name>
</gene>
<dbReference type="Gene3D" id="2.60.40.420">
    <property type="entry name" value="Cupredoxins - blue copper proteins"/>
    <property type="match status" value="1"/>
</dbReference>
<comment type="caution">
    <text evidence="2">The sequence shown here is derived from an EMBL/GenBank/DDBJ whole genome shotgun (WGS) entry which is preliminary data.</text>
</comment>
<name>A0AAE2RBM8_AGRVI</name>
<dbReference type="GO" id="GO:0004129">
    <property type="term" value="F:cytochrome-c oxidase activity"/>
    <property type="evidence" value="ECO:0007669"/>
    <property type="project" value="InterPro"/>
</dbReference>
<evidence type="ECO:0000259" key="1">
    <source>
        <dbReference type="PROSITE" id="PS50857"/>
    </source>
</evidence>
<dbReference type="PROSITE" id="PS50857">
    <property type="entry name" value="COX2_CUA"/>
    <property type="match status" value="1"/>
</dbReference>
<proteinExistence type="predicted"/>
<dbReference type="GO" id="GO:0005507">
    <property type="term" value="F:copper ion binding"/>
    <property type="evidence" value="ECO:0007669"/>
    <property type="project" value="InterPro"/>
</dbReference>
<dbReference type="Proteomes" id="UP000655037">
    <property type="component" value="Unassembled WGS sequence"/>
</dbReference>
<evidence type="ECO:0000313" key="2">
    <source>
        <dbReference type="EMBL" id="MBF2715326.1"/>
    </source>
</evidence>
<feature type="domain" description="Cytochrome oxidase subunit II copper A binding" evidence="1">
    <location>
        <begin position="54"/>
        <end position="170"/>
    </location>
</feature>
<evidence type="ECO:0000313" key="3">
    <source>
        <dbReference type="Proteomes" id="UP000655037"/>
    </source>
</evidence>
<dbReference type="EMBL" id="JACXXJ020000005">
    <property type="protein sequence ID" value="MBF2715326.1"/>
    <property type="molecule type" value="Genomic_DNA"/>
</dbReference>
<dbReference type="SUPFAM" id="SSF49503">
    <property type="entry name" value="Cupredoxins"/>
    <property type="match status" value="1"/>
</dbReference>
<reference evidence="2" key="1">
    <citation type="submission" date="2020-11" db="EMBL/GenBank/DDBJ databases">
        <title>Agrobacterium vitis strain K377 genome.</title>
        <authorList>
            <person name="Xi H."/>
        </authorList>
    </citation>
    <scope>NUCLEOTIDE SEQUENCE</scope>
    <source>
        <strain evidence="2">K377</strain>
    </source>
</reference>
<dbReference type="InterPro" id="IPR002429">
    <property type="entry name" value="CcO_II-like_C"/>
</dbReference>
<dbReference type="InterPro" id="IPR008972">
    <property type="entry name" value="Cupredoxin"/>
</dbReference>
<dbReference type="GO" id="GO:0016020">
    <property type="term" value="C:membrane"/>
    <property type="evidence" value="ECO:0007669"/>
    <property type="project" value="InterPro"/>
</dbReference>
<dbReference type="AlphaFoldDB" id="A0AAE2RBM8"/>
<accession>A0AAE2RBM8</accession>